<dbReference type="EMBL" id="JAIWYP010000005">
    <property type="protein sequence ID" value="KAH3821204.1"/>
    <property type="molecule type" value="Genomic_DNA"/>
</dbReference>
<evidence type="ECO:0000313" key="1">
    <source>
        <dbReference type="EMBL" id="KAH3821204.1"/>
    </source>
</evidence>
<sequence length="116" mass="13270">MIDVFCRHVQTITIIRLLVFRVSGSNESDRAVMELPMVCNRPLYSGDEDDKFTLRIGVRIKDLPSVLDGNMTQVNFRLGFTISDQIWVYTTTANVTNKMVRCTLILLFNVSLCVHK</sequence>
<dbReference type="AlphaFoldDB" id="A0A9D4GTI1"/>
<reference evidence="1" key="1">
    <citation type="journal article" date="2019" name="bioRxiv">
        <title>The Genome of the Zebra Mussel, Dreissena polymorpha: A Resource for Invasive Species Research.</title>
        <authorList>
            <person name="McCartney M.A."/>
            <person name="Auch B."/>
            <person name="Kono T."/>
            <person name="Mallez S."/>
            <person name="Zhang Y."/>
            <person name="Obille A."/>
            <person name="Becker A."/>
            <person name="Abrahante J.E."/>
            <person name="Garbe J."/>
            <person name="Badalamenti J.P."/>
            <person name="Herman A."/>
            <person name="Mangelson H."/>
            <person name="Liachko I."/>
            <person name="Sullivan S."/>
            <person name="Sone E.D."/>
            <person name="Koren S."/>
            <person name="Silverstein K.A.T."/>
            <person name="Beckman K.B."/>
            <person name="Gohl D.M."/>
        </authorList>
    </citation>
    <scope>NUCLEOTIDE SEQUENCE</scope>
    <source>
        <strain evidence="1">Duluth1</strain>
        <tissue evidence="1">Whole animal</tissue>
    </source>
</reference>
<comment type="caution">
    <text evidence="1">The sequence shown here is derived from an EMBL/GenBank/DDBJ whole genome shotgun (WGS) entry which is preliminary data.</text>
</comment>
<evidence type="ECO:0000313" key="2">
    <source>
        <dbReference type="Proteomes" id="UP000828390"/>
    </source>
</evidence>
<accession>A0A9D4GTI1</accession>
<gene>
    <name evidence="1" type="ORF">DPMN_122965</name>
</gene>
<proteinExistence type="predicted"/>
<dbReference type="Proteomes" id="UP000828390">
    <property type="component" value="Unassembled WGS sequence"/>
</dbReference>
<keyword evidence="2" id="KW-1185">Reference proteome</keyword>
<organism evidence="1 2">
    <name type="scientific">Dreissena polymorpha</name>
    <name type="common">Zebra mussel</name>
    <name type="synonym">Mytilus polymorpha</name>
    <dbReference type="NCBI Taxonomy" id="45954"/>
    <lineage>
        <taxon>Eukaryota</taxon>
        <taxon>Metazoa</taxon>
        <taxon>Spiralia</taxon>
        <taxon>Lophotrochozoa</taxon>
        <taxon>Mollusca</taxon>
        <taxon>Bivalvia</taxon>
        <taxon>Autobranchia</taxon>
        <taxon>Heteroconchia</taxon>
        <taxon>Euheterodonta</taxon>
        <taxon>Imparidentia</taxon>
        <taxon>Neoheterodontei</taxon>
        <taxon>Myida</taxon>
        <taxon>Dreissenoidea</taxon>
        <taxon>Dreissenidae</taxon>
        <taxon>Dreissena</taxon>
    </lineage>
</organism>
<protein>
    <submittedName>
        <fullName evidence="1">Uncharacterized protein</fullName>
    </submittedName>
</protein>
<reference evidence="1" key="2">
    <citation type="submission" date="2020-11" db="EMBL/GenBank/DDBJ databases">
        <authorList>
            <person name="McCartney M.A."/>
            <person name="Auch B."/>
            <person name="Kono T."/>
            <person name="Mallez S."/>
            <person name="Becker A."/>
            <person name="Gohl D.M."/>
            <person name="Silverstein K.A.T."/>
            <person name="Koren S."/>
            <person name="Bechman K.B."/>
            <person name="Herman A."/>
            <person name="Abrahante J.E."/>
            <person name="Garbe J."/>
        </authorList>
    </citation>
    <scope>NUCLEOTIDE SEQUENCE</scope>
    <source>
        <strain evidence="1">Duluth1</strain>
        <tissue evidence="1">Whole animal</tissue>
    </source>
</reference>
<name>A0A9D4GTI1_DREPO</name>